<feature type="transmembrane region" description="Helical" evidence="1">
    <location>
        <begin position="38"/>
        <end position="55"/>
    </location>
</feature>
<proteinExistence type="predicted"/>
<dbReference type="NCBIfam" id="TIGR02281">
    <property type="entry name" value="clan_AA_DTGA"/>
    <property type="match status" value="1"/>
</dbReference>
<dbReference type="Pfam" id="PF13975">
    <property type="entry name" value="gag-asp_proteas"/>
    <property type="match status" value="1"/>
</dbReference>
<dbReference type="RefSeq" id="WP_380717043.1">
    <property type="nucleotide sequence ID" value="NZ_JBHSGI010000005.1"/>
</dbReference>
<dbReference type="InterPro" id="IPR034122">
    <property type="entry name" value="Retropepsin-like_bacterial"/>
</dbReference>
<keyword evidence="1" id="KW-0812">Transmembrane</keyword>
<name>A0ABV9KFL3_9RHOB</name>
<comment type="caution">
    <text evidence="2">The sequence shown here is derived from an EMBL/GenBank/DDBJ whole genome shotgun (WGS) entry which is preliminary data.</text>
</comment>
<evidence type="ECO:0000313" key="3">
    <source>
        <dbReference type="Proteomes" id="UP001595973"/>
    </source>
</evidence>
<organism evidence="2 3">
    <name type="scientific">Seohaeicola nanhaiensis</name>
    <dbReference type="NCBI Taxonomy" id="1387282"/>
    <lineage>
        <taxon>Bacteria</taxon>
        <taxon>Pseudomonadati</taxon>
        <taxon>Pseudomonadota</taxon>
        <taxon>Alphaproteobacteria</taxon>
        <taxon>Rhodobacterales</taxon>
        <taxon>Roseobacteraceae</taxon>
        <taxon>Seohaeicola</taxon>
    </lineage>
</organism>
<dbReference type="PROSITE" id="PS00141">
    <property type="entry name" value="ASP_PROTEASE"/>
    <property type="match status" value="1"/>
</dbReference>
<evidence type="ECO:0000313" key="2">
    <source>
        <dbReference type="EMBL" id="MFC4668708.1"/>
    </source>
</evidence>
<reference evidence="3" key="1">
    <citation type="journal article" date="2019" name="Int. J. Syst. Evol. Microbiol.">
        <title>The Global Catalogue of Microorganisms (GCM) 10K type strain sequencing project: providing services to taxonomists for standard genome sequencing and annotation.</title>
        <authorList>
            <consortium name="The Broad Institute Genomics Platform"/>
            <consortium name="The Broad Institute Genome Sequencing Center for Infectious Disease"/>
            <person name="Wu L."/>
            <person name="Ma J."/>
        </authorList>
    </citation>
    <scope>NUCLEOTIDE SEQUENCE [LARGE SCALE GENOMIC DNA]</scope>
    <source>
        <strain evidence="3">CGMCC 4.7283</strain>
    </source>
</reference>
<sequence length="193" mass="20911">MDSFETGRLIYLAVLGGALLLWFLLYNRSSLNKTLQHISVWVLIFVGTIAAYGLWGDIRRDAAFLATVDDQAGTVSVPRAPDGHYYLTLTVNNAPVRFVIDTGATDIVLSRADAQAVGIDLANTSFHRTALTANGEVRVAPVTLDTVSVGPISDRNVRASVNDGRMEGSLLGMSYLQRFEKIEIAGGKLVLTR</sequence>
<evidence type="ECO:0000256" key="1">
    <source>
        <dbReference type="SAM" id="Phobius"/>
    </source>
</evidence>
<dbReference type="Gene3D" id="2.40.70.10">
    <property type="entry name" value="Acid Proteases"/>
    <property type="match status" value="1"/>
</dbReference>
<dbReference type="GO" id="GO:0008233">
    <property type="term" value="F:peptidase activity"/>
    <property type="evidence" value="ECO:0007669"/>
    <property type="project" value="UniProtKB-KW"/>
</dbReference>
<keyword evidence="2" id="KW-0645">Protease</keyword>
<dbReference type="CDD" id="cd05483">
    <property type="entry name" value="retropepsin_like_bacteria"/>
    <property type="match status" value="1"/>
</dbReference>
<protein>
    <submittedName>
        <fullName evidence="2">TIGR02281 family clan AA aspartic protease</fullName>
    </submittedName>
</protein>
<gene>
    <name evidence="2" type="ORF">ACFO5X_09095</name>
</gene>
<dbReference type="InterPro" id="IPR021109">
    <property type="entry name" value="Peptidase_aspartic_dom_sf"/>
</dbReference>
<feature type="transmembrane region" description="Helical" evidence="1">
    <location>
        <begin position="9"/>
        <end position="26"/>
    </location>
</feature>
<dbReference type="Proteomes" id="UP001595973">
    <property type="component" value="Unassembled WGS sequence"/>
</dbReference>
<accession>A0ABV9KFL3</accession>
<keyword evidence="1" id="KW-0472">Membrane</keyword>
<keyword evidence="2" id="KW-0378">Hydrolase</keyword>
<keyword evidence="3" id="KW-1185">Reference proteome</keyword>
<dbReference type="InterPro" id="IPR011969">
    <property type="entry name" value="Clan_AA_Asp_peptidase_C"/>
</dbReference>
<keyword evidence="1" id="KW-1133">Transmembrane helix</keyword>
<dbReference type="GO" id="GO:0006508">
    <property type="term" value="P:proteolysis"/>
    <property type="evidence" value="ECO:0007669"/>
    <property type="project" value="UniProtKB-KW"/>
</dbReference>
<dbReference type="InterPro" id="IPR001969">
    <property type="entry name" value="Aspartic_peptidase_AS"/>
</dbReference>
<dbReference type="EMBL" id="JBHSGI010000005">
    <property type="protein sequence ID" value="MFC4668708.1"/>
    <property type="molecule type" value="Genomic_DNA"/>
</dbReference>
<dbReference type="SUPFAM" id="SSF50630">
    <property type="entry name" value="Acid proteases"/>
    <property type="match status" value="1"/>
</dbReference>